<reference evidence="2" key="1">
    <citation type="journal article" date="2002" name="Science">
        <title>The draft genome of Ciona intestinalis: insights into chordate and vertebrate origins.</title>
        <authorList>
            <person name="Dehal P."/>
            <person name="Satou Y."/>
            <person name="Campbell R.K."/>
            <person name="Chapman J."/>
            <person name="Degnan B."/>
            <person name="De Tomaso A."/>
            <person name="Davidson B."/>
            <person name="Di Gregorio A."/>
            <person name="Gelpke M."/>
            <person name="Goodstein D.M."/>
            <person name="Harafuji N."/>
            <person name="Hastings K.E."/>
            <person name="Ho I."/>
            <person name="Hotta K."/>
            <person name="Huang W."/>
            <person name="Kawashima T."/>
            <person name="Lemaire P."/>
            <person name="Martinez D."/>
            <person name="Meinertzhagen I.A."/>
            <person name="Necula S."/>
            <person name="Nonaka M."/>
            <person name="Putnam N."/>
            <person name="Rash S."/>
            <person name="Saiga H."/>
            <person name="Satake M."/>
            <person name="Terry A."/>
            <person name="Yamada L."/>
            <person name="Wang H.G."/>
            <person name="Awazu S."/>
            <person name="Azumi K."/>
            <person name="Boore J."/>
            <person name="Branno M."/>
            <person name="Chin-Bow S."/>
            <person name="DeSantis R."/>
            <person name="Doyle S."/>
            <person name="Francino P."/>
            <person name="Keys D.N."/>
            <person name="Haga S."/>
            <person name="Hayashi H."/>
            <person name="Hino K."/>
            <person name="Imai K.S."/>
            <person name="Inaba K."/>
            <person name="Kano S."/>
            <person name="Kobayashi K."/>
            <person name="Kobayashi M."/>
            <person name="Lee B.I."/>
            <person name="Makabe K.W."/>
            <person name="Manohar C."/>
            <person name="Matassi G."/>
            <person name="Medina M."/>
            <person name="Mochizuki Y."/>
            <person name="Mount S."/>
            <person name="Morishita T."/>
            <person name="Miura S."/>
            <person name="Nakayama A."/>
            <person name="Nishizaka S."/>
            <person name="Nomoto H."/>
            <person name="Ohta F."/>
            <person name="Oishi K."/>
            <person name="Rigoutsos I."/>
            <person name="Sano M."/>
            <person name="Sasaki A."/>
            <person name="Sasakura Y."/>
            <person name="Shoguchi E."/>
            <person name="Shin-i T."/>
            <person name="Spagnuolo A."/>
            <person name="Stainier D."/>
            <person name="Suzuki M.M."/>
            <person name="Tassy O."/>
            <person name="Takatori N."/>
            <person name="Tokuoka M."/>
            <person name="Yagi K."/>
            <person name="Yoshizaki F."/>
            <person name="Wada S."/>
            <person name="Zhang C."/>
            <person name="Hyatt P.D."/>
            <person name="Larimer F."/>
            <person name="Detter C."/>
            <person name="Doggett N."/>
            <person name="Glavina T."/>
            <person name="Hawkins T."/>
            <person name="Richardson P."/>
            <person name="Lucas S."/>
            <person name="Kohara Y."/>
            <person name="Levine M."/>
            <person name="Satoh N."/>
            <person name="Rokhsar D.S."/>
        </authorList>
    </citation>
    <scope>NUCLEOTIDE SEQUENCE [LARGE SCALE GENOMIC DNA]</scope>
</reference>
<dbReference type="InParanoid" id="H2XYB6"/>
<evidence type="ECO:0000313" key="2">
    <source>
        <dbReference type="Proteomes" id="UP000008144"/>
    </source>
</evidence>
<reference evidence="1" key="2">
    <citation type="journal article" date="2008" name="Genome Biol.">
        <title>Improved genome assembly and evidence-based global gene model set for the chordate Ciona intestinalis: new insight into intron and operon populations.</title>
        <authorList>
            <person name="Satou Y."/>
            <person name="Mineta K."/>
            <person name="Ogasawara M."/>
            <person name="Sasakura Y."/>
            <person name="Shoguchi E."/>
            <person name="Ueno K."/>
            <person name="Yamada L."/>
            <person name="Matsumoto J."/>
            <person name="Wasserscheid J."/>
            <person name="Dewar K."/>
            <person name="Wiley G.B."/>
            <person name="Macmil S.L."/>
            <person name="Roe B.A."/>
            <person name="Zeller R.W."/>
            <person name="Hastings K.E."/>
            <person name="Lemaire P."/>
            <person name="Lindquist E."/>
            <person name="Endo T."/>
            <person name="Hotta K."/>
            <person name="Inaba K."/>
        </authorList>
    </citation>
    <scope>NUCLEOTIDE SEQUENCE [LARGE SCALE GENOMIC DNA]</scope>
    <source>
        <strain evidence="1">wild type</strain>
    </source>
</reference>
<protein>
    <submittedName>
        <fullName evidence="1">Uncharacterized protein</fullName>
    </submittedName>
</protein>
<organism evidence="1 2">
    <name type="scientific">Ciona intestinalis</name>
    <name type="common">Transparent sea squirt</name>
    <name type="synonym">Ascidia intestinalis</name>
    <dbReference type="NCBI Taxonomy" id="7719"/>
    <lineage>
        <taxon>Eukaryota</taxon>
        <taxon>Metazoa</taxon>
        <taxon>Chordata</taxon>
        <taxon>Tunicata</taxon>
        <taxon>Ascidiacea</taxon>
        <taxon>Phlebobranchia</taxon>
        <taxon>Cionidae</taxon>
        <taxon>Ciona</taxon>
    </lineage>
</organism>
<dbReference type="EMBL" id="EAAA01002317">
    <property type="status" value="NOT_ANNOTATED_CDS"/>
    <property type="molecule type" value="Genomic_DNA"/>
</dbReference>
<reference evidence="1" key="4">
    <citation type="submission" date="2025-09" db="UniProtKB">
        <authorList>
            <consortium name="Ensembl"/>
        </authorList>
    </citation>
    <scope>IDENTIFICATION</scope>
</reference>
<reference evidence="1" key="3">
    <citation type="submission" date="2025-08" db="UniProtKB">
        <authorList>
            <consortium name="Ensembl"/>
        </authorList>
    </citation>
    <scope>IDENTIFICATION</scope>
</reference>
<sequence>MHQAKYLIFSYRLMRHVYIVDHLVPVIPRIYSAFFWMVKQLNIIRKLVNVGQIEGTANTGMRVIRMSNPRSSCVVFIGGI</sequence>
<evidence type="ECO:0000313" key="1">
    <source>
        <dbReference type="Ensembl" id="ENSCINP00000034650.1"/>
    </source>
</evidence>
<dbReference type="Proteomes" id="UP000008144">
    <property type="component" value="Chromosome 7"/>
</dbReference>
<name>H2XYB6_CIOIN</name>
<dbReference type="HOGENOM" id="CLU_2589029_0_0_1"/>
<accession>H2XYB6</accession>
<dbReference type="AlphaFoldDB" id="H2XYB6"/>
<keyword evidence="2" id="KW-1185">Reference proteome</keyword>
<proteinExistence type="predicted"/>
<dbReference type="Ensembl" id="ENSCINT00000036307.1">
    <property type="protein sequence ID" value="ENSCINP00000034650.1"/>
    <property type="gene ID" value="ENSCING00000020825.1"/>
</dbReference>